<dbReference type="EMBL" id="JAPDGR010001409">
    <property type="protein sequence ID" value="KAJ2982944.1"/>
    <property type="molecule type" value="Genomic_DNA"/>
</dbReference>
<protein>
    <submittedName>
        <fullName evidence="1">Uncharacterized protein</fullName>
    </submittedName>
</protein>
<evidence type="ECO:0000313" key="1">
    <source>
        <dbReference type="EMBL" id="KAJ2982944.1"/>
    </source>
</evidence>
<proteinExistence type="predicted"/>
<gene>
    <name evidence="1" type="ORF">NUW58_g6335</name>
</gene>
<organism evidence="1 2">
    <name type="scientific">Xylaria curta</name>
    <dbReference type="NCBI Taxonomy" id="42375"/>
    <lineage>
        <taxon>Eukaryota</taxon>
        <taxon>Fungi</taxon>
        <taxon>Dikarya</taxon>
        <taxon>Ascomycota</taxon>
        <taxon>Pezizomycotina</taxon>
        <taxon>Sordariomycetes</taxon>
        <taxon>Xylariomycetidae</taxon>
        <taxon>Xylariales</taxon>
        <taxon>Xylariaceae</taxon>
        <taxon>Xylaria</taxon>
    </lineage>
</organism>
<comment type="caution">
    <text evidence="1">The sequence shown here is derived from an EMBL/GenBank/DDBJ whole genome shotgun (WGS) entry which is preliminary data.</text>
</comment>
<dbReference type="Proteomes" id="UP001143856">
    <property type="component" value="Unassembled WGS sequence"/>
</dbReference>
<accession>A0ACC1NWZ0</accession>
<keyword evidence="2" id="KW-1185">Reference proteome</keyword>
<reference evidence="1" key="1">
    <citation type="submission" date="2022-10" db="EMBL/GenBank/DDBJ databases">
        <title>Genome Sequence of Xylaria curta.</title>
        <authorList>
            <person name="Buettner E."/>
        </authorList>
    </citation>
    <scope>NUCLEOTIDE SEQUENCE</scope>
    <source>
        <strain evidence="1">Babe10</strain>
    </source>
</reference>
<evidence type="ECO:0000313" key="2">
    <source>
        <dbReference type="Proteomes" id="UP001143856"/>
    </source>
</evidence>
<name>A0ACC1NWZ0_9PEZI</name>
<sequence length="1276" mass="142425">MFRHRLASNDSRDLSSSSSSGDYGDAHGPPNSFGNSHLFVRPPGHHPTRSQDSSEEGEPSIVAAIKGGDVSWLQQLLNDTNDKDYVERGSDGMCGLHWAAKLGRLDMLKLLLTKTDLEDTDERGRTALFHAIENDTEAPGVIDFLLGNGANVSHRDLAGNTALRLAAEKGKIPTVRKLIGLDGITFLDIVQSCDEHDDAESVKVKSVGVLLDCGADIGVCTKEGGDSVLHIVAWNGCTPVLDLGGGFPQLTEARNDVGYTPLHFAVQNDRENVARALVERYSANIEAKTSRNWTPLHLASRGGNTKLASFLMEKGADIMATTATGYTAVYLACFARHDELAATILSHMNREQALAVTNDEEEPLLSAAVSHECLQVVKRLVQYAREDDTSGRLLSESFRGQTPVLAALAVNRYDIAELLVDNGASTAGTDDDGNTALHLASAHGMTEMLTSLLESHAEDGQLLTLPNKQGMSPLHCAAAGLHTSVVRLLLERSDPQRVAGKATDGWAALHWAAWYQRLDLIKLLINNHAELPMRDNSNRTAFDVAKELGTSSIEILEWLTLYSPNDTHTYNPRLKRPAPESRAIDLCKETHVHLMDVFSQAEMEKSGFTVFEVLYEWGPNSLMTMVANAQRIQEPLKFRWIHFPRNNKIWVKDLILAIYFDKIKSLGSSKSGKKVNRRSQHFEAPSKTSGAREWERGRYSEDERNKMQRPKTIRIEMIGPKGRRLETPLRRGPDKPKVSPKKQTVAEYHRLRRFVDNFLTQAVGVRPFRYMTPLFEEYKEQRGYASTHRVALSIPYFSLERLGDSGRLRRASQQYAVQISDRTERDGNETGGGMTWHATESENLRDGSLHFSWTLDEFHYIFMTDTNYRNTDQVVCRHQGRIASPHKPQDRLICMVDQLWLFIVDDETIVTSTSERQSGNSTTIQDAISNHFAQDKDKRPQFSSVLGMIPLIVSLCCRRPLELKLDAGENFLQVFGLEIARAANREVELFDQFIRSLKAPNHPVNNSEKSWMGGILEEIELLKEVKDILDELNIIRTVLSDQMAILNALMEKSAPWDHASRVAGAGDLRESFDYYRTFSKLETTLKEVYKLIGDAQQTRGDLNHLLDLRQKDANLSEAISARTYSESTARQGKTILVFTVVTVVFLPITFLSSLFALNVASFPHDEAGELSYSPEWAYSRLFGITIAVSLPLVILAFFMDWISDFASGSLAMIASRNERQALQEIYPGDNRADAMTGAMPANLEESTALNLFNIFASVFRRAILSRRLLFAGDTGP</sequence>